<evidence type="ECO:0000313" key="10">
    <source>
        <dbReference type="Proteomes" id="UP000060043"/>
    </source>
</evidence>
<feature type="transmembrane region" description="Helical" evidence="6">
    <location>
        <begin position="41"/>
        <end position="62"/>
    </location>
</feature>
<dbReference type="InterPro" id="IPR050638">
    <property type="entry name" value="AA-Vitamin_Transporters"/>
</dbReference>
<dbReference type="InterPro" id="IPR037185">
    <property type="entry name" value="EmrE-like"/>
</dbReference>
<feature type="transmembrane region" description="Helical" evidence="6">
    <location>
        <begin position="18"/>
        <end position="35"/>
    </location>
</feature>
<dbReference type="InterPro" id="IPR000620">
    <property type="entry name" value="EamA_dom"/>
</dbReference>
<feature type="transmembrane region" description="Helical" evidence="6">
    <location>
        <begin position="150"/>
        <end position="168"/>
    </location>
</feature>
<feature type="transmembrane region" description="Helical" evidence="6">
    <location>
        <begin position="74"/>
        <end position="94"/>
    </location>
</feature>
<name>A0A0U2WZ24_9CREN</name>
<dbReference type="EMBL" id="CP013694">
    <property type="protein sequence ID" value="ALU28677.1"/>
    <property type="molecule type" value="Genomic_DNA"/>
</dbReference>
<sequence>MYSKDFTGSVMQRDTITFFKWIIPLSLAWGIAYPLTKVVTFSVSPILVSVARVIVGTLFFYFLGRGFSIGIKQFVNALFNVIILLALVNVGIYLSPSPGLVATMIYTQPIFVLVIELILGSKISLRGMSGVVIGVLGVLISATLSFNIGLLFGIMGSLSWAIGTVYYYRNLSKDNVIKLNAFMSLISIPFLSSLTPLDYYFDFNVTSVVLLIILALIAQVAGFYFWFNAVRDLGSVSASTGSLLVPVIAYLTSILILKVVPNVPEIIGLILILVGVYLSLNSRKGK</sequence>
<dbReference type="Pfam" id="PF00892">
    <property type="entry name" value="EamA"/>
    <property type="match status" value="2"/>
</dbReference>
<accession>A0A0U2WZ24</accession>
<evidence type="ECO:0000256" key="2">
    <source>
        <dbReference type="ARBA" id="ARBA00022475"/>
    </source>
</evidence>
<protein>
    <submittedName>
        <fullName evidence="9">Transporter</fullName>
    </submittedName>
</protein>
<reference evidence="10 11" key="1">
    <citation type="submission" date="2015-12" db="EMBL/GenBank/DDBJ databases">
        <title>A stable core within a dynamic pangenome in Sulfolobus acidocaldarius.</title>
        <authorList>
            <person name="Anderson R."/>
            <person name="Kouris A."/>
            <person name="Seward C."/>
            <person name="Campbell K."/>
            <person name="Whitaker R."/>
        </authorList>
    </citation>
    <scope>NUCLEOTIDE SEQUENCE [LARGE SCALE GENOMIC DNA]</scope>
    <source>
        <strain evidence="8 11">GG12-C01-09</strain>
        <strain evidence="9 10">NG05B_CO5_07</strain>
    </source>
</reference>
<evidence type="ECO:0000256" key="3">
    <source>
        <dbReference type="ARBA" id="ARBA00022692"/>
    </source>
</evidence>
<evidence type="ECO:0000256" key="6">
    <source>
        <dbReference type="SAM" id="Phobius"/>
    </source>
</evidence>
<evidence type="ECO:0000313" key="11">
    <source>
        <dbReference type="Proteomes" id="UP000065473"/>
    </source>
</evidence>
<gene>
    <name evidence="8" type="ORF">ATY89_01025</name>
    <name evidence="9" type="ORF">ATZ20_04060</name>
</gene>
<dbReference type="PaxDb" id="1435377-SUSAZ_05095"/>
<feature type="transmembrane region" description="Helical" evidence="6">
    <location>
        <begin position="180"/>
        <end position="201"/>
    </location>
</feature>
<dbReference type="GO" id="GO:0005886">
    <property type="term" value="C:plasma membrane"/>
    <property type="evidence" value="ECO:0007669"/>
    <property type="project" value="UniProtKB-SubCell"/>
</dbReference>
<feature type="transmembrane region" description="Helical" evidence="6">
    <location>
        <begin position="239"/>
        <end position="257"/>
    </location>
</feature>
<keyword evidence="2" id="KW-1003">Cell membrane</keyword>
<dbReference type="Proteomes" id="UP000065473">
    <property type="component" value="Chromosome"/>
</dbReference>
<keyword evidence="4 6" id="KW-1133">Transmembrane helix</keyword>
<dbReference type="PANTHER" id="PTHR32322:SF18">
    <property type="entry name" value="S-ADENOSYLMETHIONINE_S-ADENOSYLHOMOCYSTEINE TRANSPORTER"/>
    <property type="match status" value="1"/>
</dbReference>
<feature type="transmembrane region" description="Helical" evidence="6">
    <location>
        <begin position="263"/>
        <end position="280"/>
    </location>
</feature>
<feature type="transmembrane region" description="Helical" evidence="6">
    <location>
        <begin position="127"/>
        <end position="144"/>
    </location>
</feature>
<dbReference type="OMA" id="TLNMVYL"/>
<evidence type="ECO:0000256" key="1">
    <source>
        <dbReference type="ARBA" id="ARBA00004651"/>
    </source>
</evidence>
<evidence type="ECO:0000313" key="8">
    <source>
        <dbReference type="EMBL" id="ALU28677.1"/>
    </source>
</evidence>
<dbReference type="SUPFAM" id="SSF103481">
    <property type="entry name" value="Multidrug resistance efflux transporter EmrE"/>
    <property type="match status" value="1"/>
</dbReference>
<feature type="transmembrane region" description="Helical" evidence="6">
    <location>
        <begin position="100"/>
        <end position="120"/>
    </location>
</feature>
<dbReference type="EMBL" id="CP013695">
    <property type="protein sequence ID" value="ALU31394.1"/>
    <property type="molecule type" value="Genomic_DNA"/>
</dbReference>
<evidence type="ECO:0000313" key="9">
    <source>
        <dbReference type="EMBL" id="ALU31394.1"/>
    </source>
</evidence>
<dbReference type="AlphaFoldDB" id="A0A0U2WZ24"/>
<keyword evidence="5 6" id="KW-0472">Membrane</keyword>
<organism evidence="9 10">
    <name type="scientific">Sulfolobus acidocaldarius</name>
    <dbReference type="NCBI Taxonomy" id="2285"/>
    <lineage>
        <taxon>Archaea</taxon>
        <taxon>Thermoproteota</taxon>
        <taxon>Thermoprotei</taxon>
        <taxon>Sulfolobales</taxon>
        <taxon>Sulfolobaceae</taxon>
        <taxon>Sulfolobus</taxon>
    </lineage>
</organism>
<evidence type="ECO:0000256" key="5">
    <source>
        <dbReference type="ARBA" id="ARBA00023136"/>
    </source>
</evidence>
<dbReference type="Proteomes" id="UP000060043">
    <property type="component" value="Chromosome"/>
</dbReference>
<dbReference type="PANTHER" id="PTHR32322">
    <property type="entry name" value="INNER MEMBRANE TRANSPORTER"/>
    <property type="match status" value="1"/>
</dbReference>
<evidence type="ECO:0000256" key="4">
    <source>
        <dbReference type="ARBA" id="ARBA00022989"/>
    </source>
</evidence>
<comment type="subcellular location">
    <subcellularLocation>
        <location evidence="1">Cell membrane</location>
        <topology evidence="1">Multi-pass membrane protein</topology>
    </subcellularLocation>
</comment>
<feature type="domain" description="EamA" evidence="7">
    <location>
        <begin position="21"/>
        <end position="141"/>
    </location>
</feature>
<feature type="transmembrane region" description="Helical" evidence="6">
    <location>
        <begin position="207"/>
        <end position="227"/>
    </location>
</feature>
<feature type="domain" description="EamA" evidence="7">
    <location>
        <begin position="148"/>
        <end position="279"/>
    </location>
</feature>
<proteinExistence type="predicted"/>
<dbReference type="STRING" id="1435377.SUSAZ_05095"/>
<evidence type="ECO:0000259" key="7">
    <source>
        <dbReference type="Pfam" id="PF00892"/>
    </source>
</evidence>
<keyword evidence="3 6" id="KW-0812">Transmembrane</keyword>